<dbReference type="InterPro" id="IPR053781">
    <property type="entry name" value="F-box_AtFBL13-like"/>
</dbReference>
<organism evidence="2">
    <name type="scientific">Brassica napus</name>
    <name type="common">Rape</name>
    <dbReference type="NCBI Taxonomy" id="3708"/>
    <lineage>
        <taxon>Eukaryota</taxon>
        <taxon>Viridiplantae</taxon>
        <taxon>Streptophyta</taxon>
        <taxon>Embryophyta</taxon>
        <taxon>Tracheophyta</taxon>
        <taxon>Spermatophyta</taxon>
        <taxon>Magnoliopsida</taxon>
        <taxon>eudicotyledons</taxon>
        <taxon>Gunneridae</taxon>
        <taxon>Pentapetalae</taxon>
        <taxon>rosids</taxon>
        <taxon>malvids</taxon>
        <taxon>Brassicales</taxon>
        <taxon>Brassicaceae</taxon>
        <taxon>Brassiceae</taxon>
        <taxon>Brassica</taxon>
    </lineage>
</organism>
<dbReference type="Proteomes" id="UP001295469">
    <property type="component" value="Chromosome C08"/>
</dbReference>
<dbReference type="PROSITE" id="PS50181">
    <property type="entry name" value="FBOX"/>
    <property type="match status" value="4"/>
</dbReference>
<protein>
    <submittedName>
        <fullName evidence="2">(rape) hypothetical protein</fullName>
    </submittedName>
</protein>
<name>A0A816ULY8_BRANA</name>
<feature type="domain" description="F-box" evidence="1">
    <location>
        <begin position="1475"/>
        <end position="1511"/>
    </location>
</feature>
<gene>
    <name evidence="2" type="ORF">DARMORV10_C08P46280.1</name>
</gene>
<dbReference type="EMBL" id="HG994372">
    <property type="protein sequence ID" value="CAF2115477.1"/>
    <property type="molecule type" value="Genomic_DNA"/>
</dbReference>
<dbReference type="SMART" id="SM00579">
    <property type="entry name" value="FBD"/>
    <property type="match status" value="4"/>
</dbReference>
<dbReference type="Gene3D" id="1.20.1280.50">
    <property type="match status" value="4"/>
</dbReference>
<dbReference type="InterPro" id="IPR006566">
    <property type="entry name" value="FBD"/>
</dbReference>
<sequence length="1951" mass="222368">MQNRASWSGGKGTSAEVPAITSSSPDYSGFNMVSVWPPGPFSPVSVGRGGIVGLRFRFVMSGRDRISELPESLLTQILSYLPTEQSVQTSVLSKRWENVYLSVPGLDLNCSVIRDEVILSFLSFIDKLLEFSPESSLFKVKVQCRGMLIDGFSDRIGTVIDRGTQHLDVVSSTDYYEDSFGHALPGVDFMPMNLYTSKALVYLKLSSSGLGDPGFVFMPCLRFLHLEEIKWRVHLEKVLSGCPVLEKLTLVRDLDDDDYARTDEEFMVMRVRSQSLKRFSVLPLRQVRDYHSRVECTLEIDAPGLEHMSLGDDQFDSIVVKNLSSLLVVELDIKFFVKVGVLFNTLDVSKSNEIREFLDGISSVGHMIISGMTVHAFEHYSKAGIIPKFNNLSRLEAVFHGKLLQFLPAFLECCPNLKHLILKVVHSEEMDEGLELADVPQCVSSSLECVEIQEKLELEEGKMKATSYFLGNSAVLKKLILSPTAYDPRNVAESEIWEKITPAGDANPIHGSSFVMSGRDRISELPESLLTQILSYLPTNQSVQTSVLSTRWKNLYLSVPGLDLNCSFIRYDADEVFLTFIDKLLEFSPESSLFTVKVKCRDTMIDGFKDRIGTMINRGTQHLDVESSIYYFEDDNSLYPIVDMMPMNLLTSRTLVYLKLSSSGLMDPGFVYMPCLKFMHLEEVKWRVHLEKLLSGCPVLEELTLLRDMDDDYAIGNDEFGVMLVRSQSLKRFSVLPLRQVGDYHSRVECTLEIDAPGLEHMSLGDDQFDSIVVKNLSSLLVVELDIKFFCQVHAFEHYSKAGIIPKFNNLSRLQVVFHGKLLQFLPAFLECCPNLKHLVLIVHSEEMEEGLELTDVPRCVSSTLECVEIQEKLELGEGKMKATSYFLANSAVLKKLILSPTAYDPRNVVESEIWEKVNKLTKRSTGCMAAAAAGTCQLKRMLHHRSRLATSSVFRQRKVITFLSRFRSLPPIESAGDSNPIHGEFLRNPHRVMSGIDRISELPESLLTQILSFLPSKQSVQTSVLSTRWKNLYLNVPGLDLNLSAIPYDADEMLLSFLSFIDKLLESSPESKLFKVKVKCRDTMIDGFRDRIGIMIDRGTQHLDVESSTYDIEDDSFHHPCVDFMPMNLYTSKTLVYLKLTSSGLDDPGFVFMPCLKFMHLEEVKWRVHLEKLLSGCPVLEELALLRDLDDDYAVAYDEFTVMRVRAQSLKRFRVLPLRQVRDCRSRVNCTLEIDAPGLKHMTKSNEIRDFLNGISSVRHMIISAKTVKALEYYSQAEMIPKFNNLSRLQAMFHSNLLQFLPAFLECFPNLKHLVLKVVHSEEMGEGLELTDVPRCVSSTLECVEIQEKLELEEGKMKATSYFLGNSAVLKKLILSPTTYDPRDVLESETWEKDTYTFRLSDRNILDLSDNYAWYNIQDLSHIALDDSRPPHLYPRIVILDTCTFRLSDRNILDLSDNYAWYNTQGFRFVMSGVDRISELPESLLTQILSYLPTNQSVQTTVLSKRWENVWLSVPCLDFDLHSSVVPYHDNQVLFTFLDNLLNFSPELSLLKVKVKCRDMMIDGFMERLGTVISRGTEHLDVESSTDYIDDYTNSVTLPCVEFMPMNLYASKKLVYLKLTSSGLRDPGFVYMPCLKFMHLEEVKWRVHLEKRRTLVYLKLTSSVLGYPVVVFMPCLKFMHLEEVKWRVHLAKLISGCPVLEELTLLRDPEDEYKALLVRTRSLKRFRVLPLRNGYVRSRVKCTLKIDAPGLEHMSLGDDQICSIVVKNLTCLLVVELDVKFRVLVNTWNVSKINVIRDFLNGISCARHMIISAKTVQALARYSQLGMIPKFNNLSRLQAVFRSKLVQFLPAFLECCPNLKHLILVLHPEEMEEELELTDVPQCVSTTLECVEIQDKFEWEEGKMKVASYFLENSAVLEKLILSPTAYNQNIYEKVNKLTKRSPVCQIIHE</sequence>
<dbReference type="InterPro" id="IPR013101">
    <property type="entry name" value="LRR_PRU1-like"/>
</dbReference>
<evidence type="ECO:0000259" key="1">
    <source>
        <dbReference type="PROSITE" id="PS50181"/>
    </source>
</evidence>
<feature type="domain" description="F-box" evidence="1">
    <location>
        <begin position="519"/>
        <end position="571"/>
    </location>
</feature>
<feature type="domain" description="F-box" evidence="1">
    <location>
        <begin position="997"/>
        <end position="1047"/>
    </location>
</feature>
<dbReference type="Pfam" id="PF00646">
    <property type="entry name" value="F-box"/>
    <property type="match status" value="4"/>
</dbReference>
<dbReference type="SUPFAM" id="SSF52047">
    <property type="entry name" value="RNI-like"/>
    <property type="match status" value="4"/>
</dbReference>
<dbReference type="Pfam" id="PF07723">
    <property type="entry name" value="LRR_2"/>
    <property type="match status" value="4"/>
</dbReference>
<dbReference type="InterPro" id="IPR036047">
    <property type="entry name" value="F-box-like_dom_sf"/>
</dbReference>
<dbReference type="SUPFAM" id="SSF81383">
    <property type="entry name" value="F-box domain"/>
    <property type="match status" value="4"/>
</dbReference>
<dbReference type="Pfam" id="PF08387">
    <property type="entry name" value="FBD"/>
    <property type="match status" value="4"/>
</dbReference>
<dbReference type="InterPro" id="IPR050232">
    <property type="entry name" value="FBL13/AtMIF1-like"/>
</dbReference>
<dbReference type="CDD" id="cd22160">
    <property type="entry name" value="F-box_AtFBL13-like"/>
    <property type="match status" value="4"/>
</dbReference>
<dbReference type="InterPro" id="IPR001810">
    <property type="entry name" value="F-box_dom"/>
</dbReference>
<accession>A0A816ULY8</accession>
<dbReference type="InterPro" id="IPR032675">
    <property type="entry name" value="LRR_dom_sf"/>
</dbReference>
<dbReference type="PANTHER" id="PTHR31900:SF33">
    <property type="entry name" value="PROTEIN WITH RNI-LIKE_FBD-LIKE DOMAIN"/>
    <property type="match status" value="1"/>
</dbReference>
<dbReference type="Gene3D" id="3.80.10.10">
    <property type="entry name" value="Ribonuclease Inhibitor"/>
    <property type="match status" value="1"/>
</dbReference>
<feature type="domain" description="F-box" evidence="1">
    <location>
        <begin position="63"/>
        <end position="99"/>
    </location>
</feature>
<evidence type="ECO:0000313" key="2">
    <source>
        <dbReference type="EMBL" id="CAF2115477.1"/>
    </source>
</evidence>
<dbReference type="PANTHER" id="PTHR31900">
    <property type="entry name" value="F-BOX/RNI SUPERFAMILY PROTEIN-RELATED"/>
    <property type="match status" value="1"/>
</dbReference>
<dbReference type="SMART" id="SM00256">
    <property type="entry name" value="FBOX"/>
    <property type="match status" value="4"/>
</dbReference>
<reference evidence="2" key="1">
    <citation type="submission" date="2021-01" db="EMBL/GenBank/DDBJ databases">
        <authorList>
            <consortium name="Genoscope - CEA"/>
            <person name="William W."/>
        </authorList>
    </citation>
    <scope>NUCLEOTIDE SEQUENCE</scope>
</reference>
<proteinExistence type="predicted"/>